<feature type="region of interest" description="Disordered" evidence="1">
    <location>
        <begin position="303"/>
        <end position="363"/>
    </location>
</feature>
<sequence>MAEGVKVFLNTVGMLKYYDIFIAKGYDLESDLPHITDYELEDILMISSQRDRALLLAKAQTFTPSPEQAVYQWLRAHSLDYYFISFVQSELVDLQEIAALQLPNEDLYDELEIVLPGHRKRFERAVDKLKAEQLEAAVPETPVTHGWWGKPKCLPQAKFDFLCVRAFVFSAKDPKNRASVDFMVDSGSDVSTVQESTLEGLNLELIGPVYSCGVHGGNHCNLYKARLAVGTQEMDIEVMGSNYDSLGSRVVRHFRHVIDGNRHIWLPGNYSDPLPAILPLHMPQASSVSASDDLAMVKALPAPSKDVKSLEEMSSVPNDPAPSSANAITNQNISEISGPVSDELGNSQEKDHNSKALDLTQDVSLSSGETGVKNMLNLGSNEYLQDAQDESSDSNTIGKSLAESIPISGPLIGEHATESHPAHTKNHFHLSPSDSVLSNGFSESDRSTNHCVQDSHTNLQNHSLTCPKTSTNLKSSLGEDDGLLTGDSHSTVKRESVKVNQRVLLGHLIPPNLRDTDDDVDHFPLVQVQNKKLASFSKTSDALDSNNKQNLSTLSSQTDSFGSNLMFYAENFVQASSEVLLLTQEDLEVSDPPFSQENQASESQSGSSGQGHHLLCEARPDDPQLEEQIFSPRKKFKLDHT</sequence>
<feature type="region of interest" description="Disordered" evidence="1">
    <location>
        <begin position="434"/>
        <end position="453"/>
    </location>
</feature>
<dbReference type="CDD" id="cd09487">
    <property type="entry name" value="SAM_superfamily"/>
    <property type="match status" value="1"/>
</dbReference>
<organism evidence="3 4">
    <name type="scientific">Plakobranchus ocellatus</name>
    <dbReference type="NCBI Taxonomy" id="259542"/>
    <lineage>
        <taxon>Eukaryota</taxon>
        <taxon>Metazoa</taxon>
        <taxon>Spiralia</taxon>
        <taxon>Lophotrochozoa</taxon>
        <taxon>Mollusca</taxon>
        <taxon>Gastropoda</taxon>
        <taxon>Heterobranchia</taxon>
        <taxon>Euthyneura</taxon>
        <taxon>Panpulmonata</taxon>
        <taxon>Sacoglossa</taxon>
        <taxon>Placobranchoidea</taxon>
        <taxon>Plakobranchidae</taxon>
        <taxon>Plakobranchus</taxon>
    </lineage>
</organism>
<reference evidence="3 4" key="1">
    <citation type="journal article" date="2021" name="Elife">
        <title>Chloroplast acquisition without the gene transfer in kleptoplastic sea slugs, Plakobranchus ocellatus.</title>
        <authorList>
            <person name="Maeda T."/>
            <person name="Takahashi S."/>
            <person name="Yoshida T."/>
            <person name="Shimamura S."/>
            <person name="Takaki Y."/>
            <person name="Nagai Y."/>
            <person name="Toyoda A."/>
            <person name="Suzuki Y."/>
            <person name="Arimoto A."/>
            <person name="Ishii H."/>
            <person name="Satoh N."/>
            <person name="Nishiyama T."/>
            <person name="Hasebe M."/>
            <person name="Maruyama T."/>
            <person name="Minagawa J."/>
            <person name="Obokata J."/>
            <person name="Shigenobu S."/>
        </authorList>
    </citation>
    <scope>NUCLEOTIDE SEQUENCE [LARGE SCALE GENOMIC DNA]</scope>
</reference>
<feature type="compositionally biased region" description="Basic residues" evidence="1">
    <location>
        <begin position="632"/>
        <end position="641"/>
    </location>
</feature>
<protein>
    <submittedName>
        <fullName evidence="3">Ankyrin repeat and sam domain-containing protein 1a</fullName>
    </submittedName>
</protein>
<dbReference type="SUPFAM" id="SSF47769">
    <property type="entry name" value="SAM/Pointed domain"/>
    <property type="match status" value="2"/>
</dbReference>
<comment type="caution">
    <text evidence="3">The sequence shown here is derived from an EMBL/GenBank/DDBJ whole genome shotgun (WGS) entry which is preliminary data.</text>
</comment>
<dbReference type="Gene3D" id="1.10.150.50">
    <property type="entry name" value="Transcription Factor, Ets-1"/>
    <property type="match status" value="2"/>
</dbReference>
<feature type="compositionally biased region" description="Polar residues" evidence="1">
    <location>
        <begin position="315"/>
        <end position="335"/>
    </location>
</feature>
<dbReference type="SMART" id="SM00454">
    <property type="entry name" value="SAM"/>
    <property type="match status" value="1"/>
</dbReference>
<dbReference type="AlphaFoldDB" id="A0AAV4DQV3"/>
<dbReference type="Pfam" id="PF00536">
    <property type="entry name" value="SAM_1"/>
    <property type="match status" value="1"/>
</dbReference>
<dbReference type="InterPro" id="IPR013761">
    <property type="entry name" value="SAM/pointed_sf"/>
</dbReference>
<evidence type="ECO:0000259" key="2">
    <source>
        <dbReference type="PROSITE" id="PS50105"/>
    </source>
</evidence>
<name>A0AAV4DQV3_9GAST</name>
<evidence type="ECO:0000256" key="1">
    <source>
        <dbReference type="SAM" id="MobiDB-lite"/>
    </source>
</evidence>
<keyword evidence="4" id="KW-1185">Reference proteome</keyword>
<feature type="domain" description="SAM" evidence="2">
    <location>
        <begin position="65"/>
        <end position="132"/>
    </location>
</feature>
<dbReference type="EMBL" id="BLXT01008205">
    <property type="protein sequence ID" value="GFO46683.1"/>
    <property type="molecule type" value="Genomic_DNA"/>
</dbReference>
<gene>
    <name evidence="3" type="ORF">PoB_007318800</name>
</gene>
<feature type="compositionally biased region" description="Low complexity" evidence="1">
    <location>
        <begin position="595"/>
        <end position="611"/>
    </location>
</feature>
<evidence type="ECO:0000313" key="3">
    <source>
        <dbReference type="EMBL" id="GFO46683.1"/>
    </source>
</evidence>
<dbReference type="PROSITE" id="PS50105">
    <property type="entry name" value="SAM_DOMAIN"/>
    <property type="match status" value="1"/>
</dbReference>
<dbReference type="InterPro" id="IPR001660">
    <property type="entry name" value="SAM"/>
</dbReference>
<feature type="region of interest" description="Disordered" evidence="1">
    <location>
        <begin position="591"/>
        <end position="641"/>
    </location>
</feature>
<dbReference type="Proteomes" id="UP000735302">
    <property type="component" value="Unassembled WGS sequence"/>
</dbReference>
<accession>A0AAV4DQV3</accession>
<dbReference type="Pfam" id="PF07647">
    <property type="entry name" value="SAM_2"/>
    <property type="match status" value="1"/>
</dbReference>
<evidence type="ECO:0000313" key="4">
    <source>
        <dbReference type="Proteomes" id="UP000735302"/>
    </source>
</evidence>
<proteinExistence type="predicted"/>